<dbReference type="Gene3D" id="1.20.1640.10">
    <property type="entry name" value="Multidrug efflux transporter AcrB transmembrane domain"/>
    <property type="match status" value="2"/>
</dbReference>
<protein>
    <submittedName>
        <fullName evidence="2">Transporter</fullName>
    </submittedName>
</protein>
<dbReference type="Gene3D" id="3.30.70.1320">
    <property type="entry name" value="Multidrug efflux transporter AcrB pore domain like"/>
    <property type="match status" value="1"/>
</dbReference>
<feature type="transmembrane region" description="Helical" evidence="1">
    <location>
        <begin position="881"/>
        <end position="901"/>
    </location>
</feature>
<feature type="transmembrane region" description="Helical" evidence="1">
    <location>
        <begin position="382"/>
        <end position="403"/>
    </location>
</feature>
<feature type="transmembrane region" description="Helical" evidence="1">
    <location>
        <begin position="981"/>
        <end position="1004"/>
    </location>
</feature>
<evidence type="ECO:0000313" key="2">
    <source>
        <dbReference type="EMBL" id="OYX58070.1"/>
    </source>
</evidence>
<dbReference type="GO" id="GO:0042910">
    <property type="term" value="F:xenobiotic transmembrane transporter activity"/>
    <property type="evidence" value="ECO:0007669"/>
    <property type="project" value="TreeGrafter"/>
</dbReference>
<proteinExistence type="predicted"/>
<dbReference type="AlphaFoldDB" id="A0A258HM60"/>
<dbReference type="PANTHER" id="PTHR32063:SF0">
    <property type="entry name" value="SWARMING MOTILITY PROTEIN SWRC"/>
    <property type="match status" value="1"/>
</dbReference>
<dbReference type="Gene3D" id="3.30.70.1430">
    <property type="entry name" value="Multidrug efflux transporter AcrB pore domain"/>
    <property type="match status" value="2"/>
</dbReference>
<keyword evidence="1" id="KW-0812">Transmembrane</keyword>
<feature type="transmembrane region" description="Helical" evidence="1">
    <location>
        <begin position="855"/>
        <end position="874"/>
    </location>
</feature>
<feature type="transmembrane region" description="Helical" evidence="1">
    <location>
        <begin position="333"/>
        <end position="349"/>
    </location>
</feature>
<dbReference type="InterPro" id="IPR001036">
    <property type="entry name" value="Acrflvin-R"/>
</dbReference>
<comment type="caution">
    <text evidence="2">The sequence shown here is derived from an EMBL/GenBank/DDBJ whole genome shotgun (WGS) entry which is preliminary data.</text>
</comment>
<feature type="transmembrane region" description="Helical" evidence="1">
    <location>
        <begin position="435"/>
        <end position="456"/>
    </location>
</feature>
<feature type="transmembrane region" description="Helical" evidence="1">
    <location>
        <begin position="526"/>
        <end position="545"/>
    </location>
</feature>
<gene>
    <name evidence="2" type="ORF">B7Y86_03410</name>
</gene>
<keyword evidence="1" id="KW-0472">Membrane</keyword>
<accession>A0A258HM60</accession>
<keyword evidence="1" id="KW-1133">Transmembrane helix</keyword>
<dbReference type="SUPFAM" id="SSF82714">
    <property type="entry name" value="Multidrug efflux transporter AcrB TolC docking domain, DN and DC subdomains"/>
    <property type="match status" value="2"/>
</dbReference>
<dbReference type="EMBL" id="NCEQ01000003">
    <property type="protein sequence ID" value="OYX58070.1"/>
    <property type="molecule type" value="Genomic_DNA"/>
</dbReference>
<sequence length="1016" mass="108150">MTRWLSGQVRFVLLAFVLLALAGSAAAFRLPVSLFPKIDFPRVVVAVDAGDRPVEQMVSQVTRPVERALRTVPGVASVRSTSSRGSAELSVNFAWGADMVAATLQAESAVNAVMPDLPPGTRFEVRRMDPTVFPVLGLALVSPSRDPVALRDFAQLQLAPLLSSTPGVASVTVQGGQEKEYQVLADPARLQALGLSVEDLARVLSSNNVVVAAGRLEDRYRLYLVLTDNQLTGIDDIRRTVIRTGVRGVVELDDIADVVVRQTPQWTRVTSQGQDAVLVNIRQTPDANSVGLVKEVRRRIDAFKAETPADVQIITFYDQSQLVTAAAGSVRDAILLGALLAGVVLFVFLRSLRFMLIVALMLPAVLATTCIALGLLGMSFNMMTLGGMAAAVGLVVDDAVVMLEHLMRRLQEKRRGAEAGENGVLVSAAEMARPLIGSTLATILVFAPLAFLSGVTGGFFKALAVTMSASLAVSLIFALFVAPLLAERWVRERDVEQAERAGGLLERFGGRYETLMTRVLGRPGRLALIVGLVVLLIGGLAYTRVGSGFMPKMDEGGFILDYYAAPGTSLSETDRLLRQVETILQATPDVESYSRRTGLQLGGGLSEANEGDFFVRLKAKGRRPLEVVTADVRSKIEASVPGLTVETAQLMEDLIGDLTAVPQPIEVKLLGADMAALKTASPMVVDAIGKIRGVVEVSGGLRVAGDAVVITVDRPAAALEGLDPEAVTRQLQLLVGGNVIGQIQEGEKLVGVRVWTAGDLRDRVRALETVPLRAPDGHTLPLSRVATLTIAPGQPQVTRENLQPLVAVTARLDQRDLGSAMREVQRTVASLSLPSGVRVEYGGLYAEQQKSFRDLAVVFVSALALVGLLFLYLFQGWAAAASIVITLVLAASSVFLGLWATGTELNISAMMGLTMVIGIVAELGVFYLAELPPNQRADAKTLIAAGRARLRPILMSALIAILALAPLALGLGEGSAMQKPLAIAIITGLIAGVPLILIFCPALLARLSTPLRERPQ</sequence>
<dbReference type="InterPro" id="IPR027463">
    <property type="entry name" value="AcrB_DN_DC_subdom"/>
</dbReference>
<dbReference type="SUPFAM" id="SSF82866">
    <property type="entry name" value="Multidrug efflux transporter AcrB transmembrane domain"/>
    <property type="match status" value="2"/>
</dbReference>
<dbReference type="GO" id="GO:0005886">
    <property type="term" value="C:plasma membrane"/>
    <property type="evidence" value="ECO:0007669"/>
    <property type="project" value="TreeGrafter"/>
</dbReference>
<feature type="transmembrane region" description="Helical" evidence="1">
    <location>
        <begin position="356"/>
        <end position="376"/>
    </location>
</feature>
<organism evidence="2 3">
    <name type="scientific">Brevundimonas subvibrioides</name>
    <dbReference type="NCBI Taxonomy" id="74313"/>
    <lineage>
        <taxon>Bacteria</taxon>
        <taxon>Pseudomonadati</taxon>
        <taxon>Pseudomonadota</taxon>
        <taxon>Alphaproteobacteria</taxon>
        <taxon>Caulobacterales</taxon>
        <taxon>Caulobacteraceae</taxon>
        <taxon>Brevundimonas</taxon>
    </lineage>
</organism>
<feature type="transmembrane region" description="Helical" evidence="1">
    <location>
        <begin position="950"/>
        <end position="969"/>
    </location>
</feature>
<evidence type="ECO:0000256" key="1">
    <source>
        <dbReference type="SAM" id="Phobius"/>
    </source>
</evidence>
<evidence type="ECO:0000313" key="3">
    <source>
        <dbReference type="Proteomes" id="UP000216147"/>
    </source>
</evidence>
<dbReference type="SUPFAM" id="SSF82693">
    <property type="entry name" value="Multidrug efflux transporter AcrB pore domain, PN1, PN2, PC1 and PC2 subdomains"/>
    <property type="match status" value="3"/>
</dbReference>
<dbReference type="Pfam" id="PF00873">
    <property type="entry name" value="ACR_tran"/>
    <property type="match status" value="1"/>
</dbReference>
<reference evidence="2 3" key="1">
    <citation type="submission" date="2017-03" db="EMBL/GenBank/DDBJ databases">
        <title>Lifting the veil on microbial sulfur biogeochemistry in mining wastewaters.</title>
        <authorList>
            <person name="Kantor R.S."/>
            <person name="Colenbrander Nelson T."/>
            <person name="Marshall S."/>
            <person name="Bennett D."/>
            <person name="Apte S."/>
            <person name="Camacho D."/>
            <person name="Thomas B.C."/>
            <person name="Warren L.A."/>
            <person name="Banfield J.F."/>
        </authorList>
    </citation>
    <scope>NUCLEOTIDE SEQUENCE [LARGE SCALE GENOMIC DNA]</scope>
    <source>
        <strain evidence="2">32-68-21</strain>
    </source>
</reference>
<feature type="transmembrane region" description="Helical" evidence="1">
    <location>
        <begin position="907"/>
        <end position="929"/>
    </location>
</feature>
<dbReference type="Gene3D" id="3.30.2090.10">
    <property type="entry name" value="Multidrug efflux transporter AcrB TolC docking domain, DN and DC subdomains"/>
    <property type="match status" value="2"/>
</dbReference>
<dbReference type="Proteomes" id="UP000216147">
    <property type="component" value="Unassembled WGS sequence"/>
</dbReference>
<dbReference type="Gene3D" id="3.30.70.1440">
    <property type="entry name" value="Multidrug efflux transporter AcrB pore domain"/>
    <property type="match status" value="1"/>
</dbReference>
<dbReference type="PRINTS" id="PR00702">
    <property type="entry name" value="ACRIFLAVINRP"/>
</dbReference>
<feature type="transmembrane region" description="Helical" evidence="1">
    <location>
        <begin position="462"/>
        <end position="486"/>
    </location>
</feature>
<name>A0A258HM60_9CAUL</name>
<dbReference type="PANTHER" id="PTHR32063">
    <property type="match status" value="1"/>
</dbReference>